<proteinExistence type="predicted"/>
<accession>A0ABV6H4Y3</accession>
<dbReference type="EMBL" id="JBHLWV010000012">
    <property type="protein sequence ID" value="MFC0313940.1"/>
    <property type="molecule type" value="Genomic_DNA"/>
</dbReference>
<gene>
    <name evidence="1" type="ORF">ACFFJD_03610</name>
</gene>
<dbReference type="RefSeq" id="WP_382361066.1">
    <property type="nucleotide sequence ID" value="NZ_JBHLWV010000012.1"/>
</dbReference>
<keyword evidence="2" id="KW-1185">Reference proteome</keyword>
<organism evidence="1 2">
    <name type="scientific">Gordonia phosphorivorans</name>
    <dbReference type="NCBI Taxonomy" id="1056982"/>
    <lineage>
        <taxon>Bacteria</taxon>
        <taxon>Bacillati</taxon>
        <taxon>Actinomycetota</taxon>
        <taxon>Actinomycetes</taxon>
        <taxon>Mycobacteriales</taxon>
        <taxon>Gordoniaceae</taxon>
        <taxon>Gordonia</taxon>
    </lineage>
</organism>
<protein>
    <submittedName>
        <fullName evidence="1">Uncharacterized protein</fullName>
    </submittedName>
</protein>
<reference evidence="1 2" key="1">
    <citation type="submission" date="2024-09" db="EMBL/GenBank/DDBJ databases">
        <authorList>
            <person name="Sun Q."/>
            <person name="Mori K."/>
        </authorList>
    </citation>
    <scope>NUCLEOTIDE SEQUENCE [LARGE SCALE GENOMIC DNA]</scope>
    <source>
        <strain evidence="1 2">CCM 7957</strain>
    </source>
</reference>
<dbReference type="Proteomes" id="UP001589783">
    <property type="component" value="Unassembled WGS sequence"/>
</dbReference>
<sequence>MRTIAREHPARFARALARVAAGWVTARIPRSCTSERFPNAELAARAAASGDTGTDVVVCRGEPGSVSRIDARCRDRSSVAGRGAVIAYHLCRGLEAAGVALADDIGILVDVREHTRDSSRVSMGNAFAVVGVPLPDEDDPAAFGETYRRAVRRENALAQLLASLTVRYPLVRLGRRMNAAAEPGGAGKPAAVTISDFSQAPVLKSLRWLADPARPAVHAVASTPMSENHLAVYVTEARGQLCVSVNFHRSAFPREVIEAALQNALDLIEAWCEGSRR</sequence>
<evidence type="ECO:0000313" key="2">
    <source>
        <dbReference type="Proteomes" id="UP001589783"/>
    </source>
</evidence>
<comment type="caution">
    <text evidence="1">The sequence shown here is derived from an EMBL/GenBank/DDBJ whole genome shotgun (WGS) entry which is preliminary data.</text>
</comment>
<evidence type="ECO:0000313" key="1">
    <source>
        <dbReference type="EMBL" id="MFC0313940.1"/>
    </source>
</evidence>
<name>A0ABV6H4Y3_9ACTN</name>